<evidence type="ECO:0000256" key="1">
    <source>
        <dbReference type="ARBA" id="ARBA00005051"/>
    </source>
</evidence>
<evidence type="ECO:0000256" key="11">
    <source>
        <dbReference type="ARBA" id="ARBA00029766"/>
    </source>
</evidence>
<evidence type="ECO:0000256" key="7">
    <source>
        <dbReference type="ARBA" id="ARBA00022777"/>
    </source>
</evidence>
<dbReference type="GO" id="GO:0005524">
    <property type="term" value="F:ATP binding"/>
    <property type="evidence" value="ECO:0007669"/>
    <property type="project" value="UniProtKB-KW"/>
</dbReference>
<dbReference type="InterPro" id="IPR000550">
    <property type="entry name" value="Hppk"/>
</dbReference>
<evidence type="ECO:0000256" key="10">
    <source>
        <dbReference type="ARBA" id="ARBA00029409"/>
    </source>
</evidence>
<protein>
    <recommendedName>
        <fullName evidence="4">2-amino-4-hydroxy-6-hydroxymethyldihydropteridine pyrophosphokinase</fullName>
        <ecNumber evidence="3">2.7.6.3</ecNumber>
    </recommendedName>
    <alternativeName>
        <fullName evidence="11">6-hydroxymethyl-7,8-dihydropterin pyrophosphokinase</fullName>
    </alternativeName>
    <alternativeName>
        <fullName evidence="12">7,8-dihydro-6-hydroxymethylpterin-pyrophosphokinase</fullName>
    </alternativeName>
</protein>
<comment type="pathway">
    <text evidence="1">Cofactor biosynthesis; tetrahydrofolate biosynthesis; 2-amino-4-hydroxy-6-hydroxymethyl-7,8-dihydropteridine diphosphate from 7,8-dihydroneopterin triphosphate: step 4/4.</text>
</comment>
<keyword evidence="6" id="KW-0547">Nucleotide-binding</keyword>
<organism evidence="14 15">
    <name type="scientific">Sphingomonas pseudosanguinis</name>
    <dbReference type="NCBI Taxonomy" id="413712"/>
    <lineage>
        <taxon>Bacteria</taxon>
        <taxon>Pseudomonadati</taxon>
        <taxon>Pseudomonadota</taxon>
        <taxon>Alphaproteobacteria</taxon>
        <taxon>Sphingomonadales</taxon>
        <taxon>Sphingomonadaceae</taxon>
        <taxon>Sphingomonas</taxon>
    </lineage>
</organism>
<evidence type="ECO:0000313" key="15">
    <source>
        <dbReference type="Proteomes" id="UP000538670"/>
    </source>
</evidence>
<dbReference type="UniPathway" id="UPA00077">
    <property type="reaction ID" value="UER00155"/>
</dbReference>
<comment type="function">
    <text evidence="10">Catalyzes the transfer of pyrophosphate from adenosine triphosphate (ATP) to 6-hydroxymethyl-7,8-dihydropterin, an enzymatic step in folate biosynthesis pathway.</text>
</comment>
<dbReference type="Gene3D" id="3.30.70.560">
    <property type="entry name" value="7,8-Dihydro-6-hydroxymethylpterin-pyrophosphokinase HPPK"/>
    <property type="match status" value="1"/>
</dbReference>
<dbReference type="NCBIfam" id="TIGR01498">
    <property type="entry name" value="folK"/>
    <property type="match status" value="1"/>
</dbReference>
<feature type="domain" description="7,8-dihydro-6-hydroxymethylpterin-pyrophosphokinase" evidence="13">
    <location>
        <begin position="88"/>
        <end position="99"/>
    </location>
</feature>
<dbReference type="InterPro" id="IPR035907">
    <property type="entry name" value="Hppk_sf"/>
</dbReference>
<comment type="caution">
    <text evidence="14">The sequence shown here is derived from an EMBL/GenBank/DDBJ whole genome shotgun (WGS) entry which is preliminary data.</text>
</comment>
<dbReference type="PANTHER" id="PTHR43071:SF1">
    <property type="entry name" value="2-AMINO-4-HYDROXY-6-HYDROXYMETHYLDIHYDROPTERIDINE PYROPHOSPHOKINASE"/>
    <property type="match status" value="1"/>
</dbReference>
<evidence type="ECO:0000256" key="4">
    <source>
        <dbReference type="ARBA" id="ARBA00016218"/>
    </source>
</evidence>
<evidence type="ECO:0000256" key="2">
    <source>
        <dbReference type="ARBA" id="ARBA00005810"/>
    </source>
</evidence>
<dbReference type="SUPFAM" id="SSF55083">
    <property type="entry name" value="6-hydroxymethyl-7,8-dihydropterin pyrophosphokinase, HPPK"/>
    <property type="match status" value="1"/>
</dbReference>
<sequence>MTTTSYAIALGSNRPGRHGGPRDEIRAALAALDGVYAVSPIITTAPVGPSIRAFANAAALVESDLTPPQMLAALKAIERRFGRRRGQRWGARVIDLDIILWSGGRWRSAGLTVPHIAYADRAFVLHPLAHIAADWRDPRDGRRIGHMRQSVDRRRPRP</sequence>
<proteinExistence type="inferred from homology"/>
<dbReference type="Proteomes" id="UP000538670">
    <property type="component" value="Unassembled WGS sequence"/>
</dbReference>
<keyword evidence="7 14" id="KW-0418">Kinase</keyword>
<keyword evidence="15" id="KW-1185">Reference proteome</keyword>
<dbReference type="EMBL" id="JACIDH010000001">
    <property type="protein sequence ID" value="MBB3877854.1"/>
    <property type="molecule type" value="Genomic_DNA"/>
</dbReference>
<evidence type="ECO:0000256" key="3">
    <source>
        <dbReference type="ARBA" id="ARBA00013253"/>
    </source>
</evidence>
<evidence type="ECO:0000256" key="12">
    <source>
        <dbReference type="ARBA" id="ARBA00033413"/>
    </source>
</evidence>
<evidence type="ECO:0000256" key="8">
    <source>
        <dbReference type="ARBA" id="ARBA00022840"/>
    </source>
</evidence>
<name>A0A7W6A8D6_9SPHN</name>
<dbReference type="CDD" id="cd00483">
    <property type="entry name" value="HPPK"/>
    <property type="match status" value="1"/>
</dbReference>
<gene>
    <name evidence="14" type="ORF">GGR48_000257</name>
</gene>
<dbReference type="GO" id="GO:0003848">
    <property type="term" value="F:2-amino-4-hydroxy-6-hydroxymethyldihydropteridine diphosphokinase activity"/>
    <property type="evidence" value="ECO:0007669"/>
    <property type="project" value="UniProtKB-EC"/>
</dbReference>
<dbReference type="PANTHER" id="PTHR43071">
    <property type="entry name" value="2-AMINO-4-HYDROXY-6-HYDROXYMETHYLDIHYDROPTERIDINE PYROPHOSPHOKINASE"/>
    <property type="match status" value="1"/>
</dbReference>
<keyword evidence="8" id="KW-0067">ATP-binding</keyword>
<dbReference type="GO" id="GO:0016301">
    <property type="term" value="F:kinase activity"/>
    <property type="evidence" value="ECO:0007669"/>
    <property type="project" value="UniProtKB-KW"/>
</dbReference>
<evidence type="ECO:0000313" key="14">
    <source>
        <dbReference type="EMBL" id="MBB3877854.1"/>
    </source>
</evidence>
<evidence type="ECO:0000256" key="6">
    <source>
        <dbReference type="ARBA" id="ARBA00022741"/>
    </source>
</evidence>
<keyword evidence="5 14" id="KW-0808">Transferase</keyword>
<accession>A0A7W6A8D6</accession>
<evidence type="ECO:0000259" key="13">
    <source>
        <dbReference type="PROSITE" id="PS00794"/>
    </source>
</evidence>
<evidence type="ECO:0000256" key="9">
    <source>
        <dbReference type="ARBA" id="ARBA00022909"/>
    </source>
</evidence>
<comment type="similarity">
    <text evidence="2">Belongs to the HPPK family.</text>
</comment>
<keyword evidence="9" id="KW-0289">Folate biosynthesis</keyword>
<dbReference type="GO" id="GO:0046654">
    <property type="term" value="P:tetrahydrofolate biosynthetic process"/>
    <property type="evidence" value="ECO:0007669"/>
    <property type="project" value="UniProtKB-UniPathway"/>
</dbReference>
<reference evidence="14 15" key="1">
    <citation type="submission" date="2020-08" db="EMBL/GenBank/DDBJ databases">
        <title>Genomic Encyclopedia of Type Strains, Phase IV (KMG-IV): sequencing the most valuable type-strain genomes for metagenomic binning, comparative biology and taxonomic classification.</title>
        <authorList>
            <person name="Goeker M."/>
        </authorList>
    </citation>
    <scope>NUCLEOTIDE SEQUENCE [LARGE SCALE GENOMIC DNA]</scope>
    <source>
        <strain evidence="14 15">DSM 19512</strain>
    </source>
</reference>
<dbReference type="RefSeq" id="WP_183950057.1">
    <property type="nucleotide sequence ID" value="NZ_JACIDH010000001.1"/>
</dbReference>
<dbReference type="EC" id="2.7.6.3" evidence="3"/>
<dbReference type="GO" id="GO:0046656">
    <property type="term" value="P:folic acid biosynthetic process"/>
    <property type="evidence" value="ECO:0007669"/>
    <property type="project" value="UniProtKB-KW"/>
</dbReference>
<dbReference type="AlphaFoldDB" id="A0A7W6A8D6"/>
<dbReference type="Pfam" id="PF01288">
    <property type="entry name" value="HPPK"/>
    <property type="match status" value="1"/>
</dbReference>
<evidence type="ECO:0000256" key="5">
    <source>
        <dbReference type="ARBA" id="ARBA00022679"/>
    </source>
</evidence>
<dbReference type="PROSITE" id="PS00794">
    <property type="entry name" value="HPPK"/>
    <property type="match status" value="1"/>
</dbReference>